<sequence>MEPNYCSGCHSPVQEQFIYQIDDKFWHNDCVVCTDCQCPLSERCYVRNGELFCNNHFYSRFGKKCHGCRGTIYPNDLVHKVESSTYHRNCFSCTTCHSRLEPGMPFYFTQERGLLYSEEDIWSECNSNAMSSDVTSSDVNHASPINENAKSLIEDRKLEEAWIGDRIDSTPSAAFEQRQTGGEAEQSPIQQTEDIGAVEVSSPPPVQACLAITGTKRRGPRTTIKAKQLETLKNAFLNTPKPTRHIREKLAQDTGLTMRVIQVWFQNRRSKERRIKQLNSMVARRHYFNSHALWFDICCDQQYYQPQQPPHQQQNYFLQSPNPNFQDCHLSPAEPIEHQTWRPRVEDAPQIYHDNDVIYDDSHNGGFSVYAPLERQACEHPNKTLLFWNQA</sequence>
<evidence type="ECO:0000256" key="10">
    <source>
        <dbReference type="PROSITE-ProRule" id="PRU00125"/>
    </source>
</evidence>
<dbReference type="PROSITE" id="PS00027">
    <property type="entry name" value="HOMEOBOX_1"/>
    <property type="match status" value="1"/>
</dbReference>
<dbReference type="InterPro" id="IPR050453">
    <property type="entry name" value="LIM_Homeobox_TF"/>
</dbReference>
<feature type="compositionally biased region" description="Polar residues" evidence="12">
    <location>
        <begin position="169"/>
        <end position="180"/>
    </location>
</feature>
<keyword evidence="2 10" id="KW-0479">Metal-binding</keyword>
<evidence type="ECO:0000259" key="14">
    <source>
        <dbReference type="PROSITE" id="PS50071"/>
    </source>
</evidence>
<dbReference type="Ensembl" id="ENSCSAVT00000008378.1">
    <property type="protein sequence ID" value="ENSCSAVP00000008270.1"/>
    <property type="gene ID" value="ENSCSAVG00000004922.1"/>
</dbReference>
<evidence type="ECO:0000313" key="15">
    <source>
        <dbReference type="Ensembl" id="ENSCSAVP00000008270.1"/>
    </source>
</evidence>
<evidence type="ECO:0000256" key="4">
    <source>
        <dbReference type="ARBA" id="ARBA00022833"/>
    </source>
</evidence>
<keyword evidence="16" id="KW-1185">Reference proteome</keyword>
<dbReference type="GO" id="GO:0046872">
    <property type="term" value="F:metal ion binding"/>
    <property type="evidence" value="ECO:0007669"/>
    <property type="project" value="UniProtKB-KW"/>
</dbReference>
<dbReference type="Proteomes" id="UP000007875">
    <property type="component" value="Unassembled WGS sequence"/>
</dbReference>
<evidence type="ECO:0000313" key="16">
    <source>
        <dbReference type="Proteomes" id="UP000007875"/>
    </source>
</evidence>
<dbReference type="SMART" id="SM00389">
    <property type="entry name" value="HOX"/>
    <property type="match status" value="1"/>
</dbReference>
<dbReference type="InterPro" id="IPR009057">
    <property type="entry name" value="Homeodomain-like_sf"/>
</dbReference>
<keyword evidence="6 9" id="KW-0238">DNA-binding</keyword>
<organism evidence="15 16">
    <name type="scientific">Ciona savignyi</name>
    <name type="common">Pacific transparent sea squirt</name>
    <dbReference type="NCBI Taxonomy" id="51511"/>
    <lineage>
        <taxon>Eukaryota</taxon>
        <taxon>Metazoa</taxon>
        <taxon>Chordata</taxon>
        <taxon>Tunicata</taxon>
        <taxon>Ascidiacea</taxon>
        <taxon>Phlebobranchia</taxon>
        <taxon>Cionidae</taxon>
        <taxon>Ciona</taxon>
    </lineage>
</organism>
<dbReference type="InterPro" id="IPR017970">
    <property type="entry name" value="Homeobox_CS"/>
</dbReference>
<dbReference type="AlphaFoldDB" id="H2YSG0"/>
<dbReference type="STRING" id="51511.ENSCSAVP00000008270"/>
<dbReference type="PROSITE" id="PS50023">
    <property type="entry name" value="LIM_DOMAIN_2"/>
    <property type="match status" value="2"/>
</dbReference>
<dbReference type="GO" id="GO:0000977">
    <property type="term" value="F:RNA polymerase II transcription regulatory region sequence-specific DNA binding"/>
    <property type="evidence" value="ECO:0007669"/>
    <property type="project" value="TreeGrafter"/>
</dbReference>
<dbReference type="InterPro" id="IPR001781">
    <property type="entry name" value="Znf_LIM"/>
</dbReference>
<feature type="DNA-binding region" description="Homeobox" evidence="9">
    <location>
        <begin position="217"/>
        <end position="276"/>
    </location>
</feature>
<dbReference type="SMART" id="SM00132">
    <property type="entry name" value="LIM"/>
    <property type="match status" value="2"/>
</dbReference>
<dbReference type="eggNOG" id="KOG0490">
    <property type="taxonomic scope" value="Eukaryota"/>
</dbReference>
<dbReference type="PANTHER" id="PTHR24208:SF105">
    <property type="entry name" value="DLIM1"/>
    <property type="match status" value="1"/>
</dbReference>
<dbReference type="HOGENOM" id="CLU_027802_2_1_1"/>
<keyword evidence="5 10" id="KW-0440">LIM domain</keyword>
<evidence type="ECO:0000256" key="7">
    <source>
        <dbReference type="ARBA" id="ARBA00023155"/>
    </source>
</evidence>
<dbReference type="GeneTree" id="ENSGT00940000164085"/>
<evidence type="ECO:0000256" key="1">
    <source>
        <dbReference type="ARBA" id="ARBA00004123"/>
    </source>
</evidence>
<feature type="domain" description="LIM zinc-binding" evidence="13">
    <location>
        <begin position="64"/>
        <end position="127"/>
    </location>
</feature>
<evidence type="ECO:0000256" key="9">
    <source>
        <dbReference type="PROSITE-ProRule" id="PRU00108"/>
    </source>
</evidence>
<dbReference type="Gene3D" id="2.10.110.10">
    <property type="entry name" value="Cysteine Rich Protein"/>
    <property type="match status" value="2"/>
</dbReference>
<dbReference type="CDD" id="cd00086">
    <property type="entry name" value="homeodomain"/>
    <property type="match status" value="1"/>
</dbReference>
<dbReference type="FunFam" id="1.10.10.60:FF:000075">
    <property type="entry name" value="LIM/homeobox protein Lhx1"/>
    <property type="match status" value="1"/>
</dbReference>
<evidence type="ECO:0000256" key="3">
    <source>
        <dbReference type="ARBA" id="ARBA00022737"/>
    </source>
</evidence>
<reference evidence="15" key="2">
    <citation type="submission" date="2025-08" db="UniProtKB">
        <authorList>
            <consortium name="Ensembl"/>
        </authorList>
    </citation>
    <scope>IDENTIFICATION</scope>
</reference>
<dbReference type="PANTHER" id="PTHR24208">
    <property type="entry name" value="LIM/HOMEOBOX PROTEIN LHX"/>
    <property type="match status" value="1"/>
</dbReference>
<evidence type="ECO:0000256" key="5">
    <source>
        <dbReference type="ARBA" id="ARBA00023038"/>
    </source>
</evidence>
<keyword evidence="4 10" id="KW-0862">Zinc</keyword>
<reference evidence="15" key="3">
    <citation type="submission" date="2025-09" db="UniProtKB">
        <authorList>
            <consortium name="Ensembl"/>
        </authorList>
    </citation>
    <scope>IDENTIFICATION</scope>
</reference>
<protein>
    <submittedName>
        <fullName evidence="15">Uncharacterized protein</fullName>
    </submittedName>
</protein>
<dbReference type="SUPFAM" id="SSF57716">
    <property type="entry name" value="Glucocorticoid receptor-like (DNA-binding domain)"/>
    <property type="match status" value="2"/>
</dbReference>
<comment type="subcellular location">
    <subcellularLocation>
        <location evidence="1 9 11">Nucleus</location>
    </subcellularLocation>
</comment>
<dbReference type="Gene3D" id="1.10.10.60">
    <property type="entry name" value="Homeodomain-like"/>
    <property type="match status" value="1"/>
</dbReference>
<keyword evidence="7 9" id="KW-0371">Homeobox</keyword>
<accession>H2YSG0</accession>
<dbReference type="Pfam" id="PF00046">
    <property type="entry name" value="Homeodomain"/>
    <property type="match status" value="1"/>
</dbReference>
<evidence type="ECO:0000256" key="11">
    <source>
        <dbReference type="RuleBase" id="RU000682"/>
    </source>
</evidence>
<dbReference type="GO" id="GO:0030182">
    <property type="term" value="P:neuron differentiation"/>
    <property type="evidence" value="ECO:0007669"/>
    <property type="project" value="TreeGrafter"/>
</dbReference>
<keyword evidence="8 9" id="KW-0539">Nucleus</keyword>
<dbReference type="OMA" id="SCIVCEV"/>
<proteinExistence type="predicted"/>
<evidence type="ECO:0000256" key="8">
    <source>
        <dbReference type="ARBA" id="ARBA00023242"/>
    </source>
</evidence>
<dbReference type="GO" id="GO:0005634">
    <property type="term" value="C:nucleus"/>
    <property type="evidence" value="ECO:0007669"/>
    <property type="project" value="UniProtKB-SubCell"/>
</dbReference>
<evidence type="ECO:0000259" key="13">
    <source>
        <dbReference type="PROSITE" id="PS50023"/>
    </source>
</evidence>
<dbReference type="InterPro" id="IPR001356">
    <property type="entry name" value="HD"/>
</dbReference>
<dbReference type="InParanoid" id="H2YSG0"/>
<dbReference type="SUPFAM" id="SSF46689">
    <property type="entry name" value="Homeodomain-like"/>
    <property type="match status" value="1"/>
</dbReference>
<dbReference type="GO" id="GO:0000981">
    <property type="term" value="F:DNA-binding transcription factor activity, RNA polymerase II-specific"/>
    <property type="evidence" value="ECO:0007669"/>
    <property type="project" value="InterPro"/>
</dbReference>
<evidence type="ECO:0000256" key="6">
    <source>
        <dbReference type="ARBA" id="ARBA00023125"/>
    </source>
</evidence>
<feature type="region of interest" description="Disordered" evidence="12">
    <location>
        <begin position="169"/>
        <end position="190"/>
    </location>
</feature>
<evidence type="ECO:0000256" key="12">
    <source>
        <dbReference type="SAM" id="MobiDB-lite"/>
    </source>
</evidence>
<reference evidence="16" key="1">
    <citation type="submission" date="2003-08" db="EMBL/GenBank/DDBJ databases">
        <authorList>
            <person name="Birren B."/>
            <person name="Nusbaum C."/>
            <person name="Abebe A."/>
            <person name="Abouelleil A."/>
            <person name="Adekoya E."/>
            <person name="Ait-zahra M."/>
            <person name="Allen N."/>
            <person name="Allen T."/>
            <person name="An P."/>
            <person name="Anderson M."/>
            <person name="Anderson S."/>
            <person name="Arachchi H."/>
            <person name="Armbruster J."/>
            <person name="Bachantsang P."/>
            <person name="Baldwin J."/>
            <person name="Barry A."/>
            <person name="Bayul T."/>
            <person name="Blitshsteyn B."/>
            <person name="Bloom T."/>
            <person name="Blye J."/>
            <person name="Boguslavskiy L."/>
            <person name="Borowsky M."/>
            <person name="Boukhgalter B."/>
            <person name="Brunache A."/>
            <person name="Butler J."/>
            <person name="Calixte N."/>
            <person name="Calvo S."/>
            <person name="Camarata J."/>
            <person name="Campo K."/>
            <person name="Chang J."/>
            <person name="Cheshatsang Y."/>
            <person name="Citroen M."/>
            <person name="Collymore A."/>
            <person name="Considine T."/>
            <person name="Cook A."/>
            <person name="Cooke P."/>
            <person name="Corum B."/>
            <person name="Cuomo C."/>
            <person name="David R."/>
            <person name="Dawoe T."/>
            <person name="Degray S."/>
            <person name="Dodge S."/>
            <person name="Dooley K."/>
            <person name="Dorje P."/>
            <person name="Dorjee K."/>
            <person name="Dorris L."/>
            <person name="Duffey N."/>
            <person name="Dupes A."/>
            <person name="Elkins T."/>
            <person name="Engels R."/>
            <person name="Erickson J."/>
            <person name="Farina A."/>
            <person name="Faro S."/>
            <person name="Ferreira P."/>
            <person name="Fischer H."/>
            <person name="Fitzgerald M."/>
            <person name="Foley K."/>
            <person name="Gage D."/>
            <person name="Galagan J."/>
            <person name="Gearin G."/>
            <person name="Gnerre S."/>
            <person name="Gnirke A."/>
            <person name="Goyette A."/>
            <person name="Graham J."/>
            <person name="Grandbois E."/>
            <person name="Gyaltsen K."/>
            <person name="Hafez N."/>
            <person name="Hagopian D."/>
            <person name="Hagos B."/>
            <person name="Hall J."/>
            <person name="Hatcher B."/>
            <person name="Heller A."/>
            <person name="Higgins H."/>
            <person name="Honan T."/>
            <person name="Horn A."/>
            <person name="Houde N."/>
            <person name="Hughes L."/>
            <person name="Hulme W."/>
            <person name="Husby E."/>
            <person name="Iliev I."/>
            <person name="Jaffe D."/>
            <person name="Jones C."/>
            <person name="Kamal M."/>
            <person name="Kamat A."/>
            <person name="Kamvysselis M."/>
            <person name="Karlsson E."/>
            <person name="Kells C."/>
            <person name="Kieu A."/>
            <person name="Kisner P."/>
            <person name="Kodira C."/>
            <person name="Kulbokas E."/>
            <person name="Labutti K."/>
            <person name="Lama D."/>
            <person name="Landers T."/>
            <person name="Leger J."/>
            <person name="Levine S."/>
            <person name="Lewis D."/>
            <person name="Lewis T."/>
            <person name="Lindblad-toh K."/>
            <person name="Liu X."/>
            <person name="Lokyitsang T."/>
            <person name="Lokyitsang Y."/>
            <person name="Lucien O."/>
            <person name="Lui A."/>
            <person name="Ma L.J."/>
            <person name="Mabbitt R."/>
            <person name="Macdonald J."/>
            <person name="Maclean C."/>
            <person name="Major J."/>
            <person name="Manning J."/>
            <person name="Marabella R."/>
            <person name="Maru K."/>
            <person name="Matthews C."/>
            <person name="Mauceli E."/>
            <person name="Mccarthy M."/>
            <person name="Mcdonough S."/>
            <person name="Mcghee T."/>
            <person name="Meldrim J."/>
            <person name="Meneus L."/>
            <person name="Mesirov J."/>
            <person name="Mihalev A."/>
            <person name="Mihova T."/>
            <person name="Mikkelsen T."/>
            <person name="Mlenga V."/>
            <person name="Moru K."/>
            <person name="Mozes J."/>
            <person name="Mulrain L."/>
            <person name="Munson G."/>
            <person name="Naylor J."/>
            <person name="Newes C."/>
            <person name="Nguyen C."/>
            <person name="Nguyen N."/>
            <person name="Nguyen T."/>
            <person name="Nicol R."/>
            <person name="Nielsen C."/>
            <person name="Nizzari M."/>
            <person name="Norbu C."/>
            <person name="Norbu N."/>
            <person name="O'donnell P."/>
            <person name="Okoawo O."/>
            <person name="O'leary S."/>
            <person name="Omotosho B."/>
            <person name="O'neill K."/>
            <person name="Osman S."/>
            <person name="Parker S."/>
            <person name="Perrin D."/>
            <person name="Phunkhang P."/>
            <person name="Piqani B."/>
            <person name="Purcell S."/>
            <person name="Rachupka T."/>
            <person name="Ramasamy U."/>
            <person name="Rameau R."/>
            <person name="Ray V."/>
            <person name="Raymond C."/>
            <person name="Retta R."/>
            <person name="Richardson S."/>
            <person name="Rise C."/>
            <person name="Rodriguez J."/>
            <person name="Rogers J."/>
            <person name="Rogov P."/>
            <person name="Rutman M."/>
            <person name="Schupbach R."/>
            <person name="Seaman C."/>
            <person name="Settipalli S."/>
            <person name="Sharpe T."/>
            <person name="Sheridan J."/>
            <person name="Sherpa N."/>
            <person name="Shi J."/>
            <person name="Smirnov S."/>
            <person name="Smith C."/>
            <person name="Sougnez C."/>
            <person name="Spencer B."/>
            <person name="Stalker J."/>
            <person name="Stange-thomann N."/>
            <person name="Stavropoulos S."/>
            <person name="Stetson K."/>
            <person name="Stone C."/>
            <person name="Stone S."/>
            <person name="Stubbs M."/>
            <person name="Talamas J."/>
            <person name="Tchuinga P."/>
            <person name="Tenzing P."/>
            <person name="Tesfaye S."/>
            <person name="Theodore J."/>
            <person name="Thoulutsang Y."/>
            <person name="Topham K."/>
            <person name="Towey S."/>
            <person name="Tsamla T."/>
            <person name="Tsomo N."/>
            <person name="Vallee D."/>
            <person name="Vassiliev H."/>
            <person name="Venkataraman V."/>
            <person name="Vinson J."/>
            <person name="Vo A."/>
            <person name="Wade C."/>
            <person name="Wang S."/>
            <person name="Wangchuk T."/>
            <person name="Wangdi T."/>
            <person name="Whittaker C."/>
            <person name="Wilkinson J."/>
            <person name="Wu Y."/>
            <person name="Wyman D."/>
            <person name="Yadav S."/>
            <person name="Yang S."/>
            <person name="Yang X."/>
            <person name="Yeager S."/>
            <person name="Yee E."/>
            <person name="Young G."/>
            <person name="Zainoun J."/>
            <person name="Zembeck L."/>
            <person name="Zimmer A."/>
            <person name="Zody M."/>
            <person name="Lander E."/>
        </authorList>
    </citation>
    <scope>NUCLEOTIDE SEQUENCE [LARGE SCALE GENOMIC DNA]</scope>
</reference>
<dbReference type="Pfam" id="PF00412">
    <property type="entry name" value="LIM"/>
    <property type="match status" value="2"/>
</dbReference>
<dbReference type="PROSITE" id="PS00478">
    <property type="entry name" value="LIM_DOMAIN_1"/>
    <property type="match status" value="2"/>
</dbReference>
<name>H2YSG0_CIOSA</name>
<evidence type="ECO:0000256" key="2">
    <source>
        <dbReference type="ARBA" id="ARBA00022723"/>
    </source>
</evidence>
<keyword evidence="3" id="KW-0677">Repeat</keyword>
<dbReference type="PROSITE" id="PS50071">
    <property type="entry name" value="HOMEOBOX_2"/>
    <property type="match status" value="1"/>
</dbReference>
<feature type="domain" description="Homeobox" evidence="14">
    <location>
        <begin position="215"/>
        <end position="275"/>
    </location>
</feature>
<feature type="domain" description="LIM zinc-binding" evidence="13">
    <location>
        <begin position="4"/>
        <end position="63"/>
    </location>
</feature>